<dbReference type="Proteomes" id="UP000070341">
    <property type="component" value="Unassembled WGS sequence"/>
</dbReference>
<feature type="non-terminal residue" evidence="2">
    <location>
        <position position="1"/>
    </location>
</feature>
<sequence length="77" mass="8326">VLDEIDAHLDPKNRNEVAKLIKSFSKEAQIAIVTLHDSVMSAADKLFGVNMDDDNISHIVSVNLEEVKGGNPNAGNI</sequence>
<accession>A0A133UX29</accession>
<dbReference type="Pfam" id="PF02463">
    <property type="entry name" value="SMC_N"/>
    <property type="match status" value="1"/>
</dbReference>
<evidence type="ECO:0000313" key="2">
    <source>
        <dbReference type="EMBL" id="KXA98755.1"/>
    </source>
</evidence>
<evidence type="ECO:0000313" key="3">
    <source>
        <dbReference type="Proteomes" id="UP000070341"/>
    </source>
</evidence>
<dbReference type="EMBL" id="LHXU01000095">
    <property type="protein sequence ID" value="KXA98755.1"/>
    <property type="molecule type" value="Genomic_DNA"/>
</dbReference>
<feature type="domain" description="RecF/RecN/SMC N-terminal" evidence="1">
    <location>
        <begin position="1"/>
        <end position="57"/>
    </location>
</feature>
<dbReference type="InterPro" id="IPR003395">
    <property type="entry name" value="RecF/RecN/SMC_N"/>
</dbReference>
<organism evidence="2 3">
    <name type="scientific">candidate division MSBL1 archaeon SCGC-AAA259M10</name>
    <dbReference type="NCBI Taxonomy" id="1698270"/>
    <lineage>
        <taxon>Archaea</taxon>
        <taxon>Methanobacteriati</taxon>
        <taxon>Methanobacteriota</taxon>
        <taxon>candidate division MSBL1</taxon>
    </lineage>
</organism>
<comment type="caution">
    <text evidence="2">The sequence shown here is derived from an EMBL/GenBank/DDBJ whole genome shotgun (WGS) entry which is preliminary data.</text>
</comment>
<evidence type="ECO:0000259" key="1">
    <source>
        <dbReference type="Pfam" id="PF02463"/>
    </source>
</evidence>
<proteinExistence type="predicted"/>
<name>A0A133UX29_9EURY</name>
<dbReference type="Gene3D" id="3.40.50.300">
    <property type="entry name" value="P-loop containing nucleotide triphosphate hydrolases"/>
    <property type="match status" value="1"/>
</dbReference>
<dbReference type="PANTHER" id="PTHR43977">
    <property type="entry name" value="STRUCTURAL MAINTENANCE OF CHROMOSOMES PROTEIN 3"/>
    <property type="match status" value="1"/>
</dbReference>
<reference evidence="2 3" key="1">
    <citation type="journal article" date="2016" name="Sci. Rep.">
        <title>Metabolic traits of an uncultured archaeal lineage -MSBL1- from brine pools of the Red Sea.</title>
        <authorList>
            <person name="Mwirichia R."/>
            <person name="Alam I."/>
            <person name="Rashid M."/>
            <person name="Vinu M."/>
            <person name="Ba-Alawi W."/>
            <person name="Anthony Kamau A."/>
            <person name="Kamanda Ngugi D."/>
            <person name="Goker M."/>
            <person name="Klenk H.P."/>
            <person name="Bajic V."/>
            <person name="Stingl U."/>
        </authorList>
    </citation>
    <scope>NUCLEOTIDE SEQUENCE [LARGE SCALE GENOMIC DNA]</scope>
    <source>
        <strain evidence="2">SCGC-AAA259M10</strain>
    </source>
</reference>
<dbReference type="InterPro" id="IPR027417">
    <property type="entry name" value="P-loop_NTPase"/>
</dbReference>
<protein>
    <recommendedName>
        <fullName evidence="1">RecF/RecN/SMC N-terminal domain-containing protein</fullName>
    </recommendedName>
</protein>
<gene>
    <name evidence="2" type="ORF">AKJ40_04470</name>
</gene>
<dbReference type="AlphaFoldDB" id="A0A133UX29"/>
<dbReference type="SUPFAM" id="SSF52540">
    <property type="entry name" value="P-loop containing nucleoside triphosphate hydrolases"/>
    <property type="match status" value="1"/>
</dbReference>
<keyword evidence="3" id="KW-1185">Reference proteome</keyword>